<keyword evidence="2" id="KW-0012">Acyltransferase</keyword>
<name>A0AAE3XRF0_9BACT</name>
<evidence type="ECO:0000313" key="4">
    <source>
        <dbReference type="EMBL" id="MDR6240644.1"/>
    </source>
</evidence>
<dbReference type="Proteomes" id="UP001185092">
    <property type="component" value="Unassembled WGS sequence"/>
</dbReference>
<organism evidence="4 5">
    <name type="scientific">Aureibacter tunicatorum</name>
    <dbReference type="NCBI Taxonomy" id="866807"/>
    <lineage>
        <taxon>Bacteria</taxon>
        <taxon>Pseudomonadati</taxon>
        <taxon>Bacteroidota</taxon>
        <taxon>Cytophagia</taxon>
        <taxon>Cytophagales</taxon>
        <taxon>Persicobacteraceae</taxon>
        <taxon>Aureibacter</taxon>
    </lineage>
</organism>
<proteinExistence type="predicted"/>
<dbReference type="InterPro" id="IPR016181">
    <property type="entry name" value="Acyl_CoA_acyltransferase"/>
</dbReference>
<sequence length="153" mass="18292">MEEIIIRKIRMNEVPDLISMCEAHADFEQATYINNDQEEILKECLFQLNPPLYCVVALREQSIMGYATYMKQFSTWDAEYYMYLDCLYLVEEARGLGYGRKIMEFIKSEALRLGCRQMQWQTPEFNDQAVRFYKGMGAVNKSKERFFWEFNAY</sequence>
<keyword evidence="1" id="KW-0808">Transferase</keyword>
<dbReference type="RefSeq" id="WP_309940747.1">
    <property type="nucleotide sequence ID" value="NZ_AP025306.1"/>
</dbReference>
<dbReference type="InterPro" id="IPR000182">
    <property type="entry name" value="GNAT_dom"/>
</dbReference>
<dbReference type="CDD" id="cd04301">
    <property type="entry name" value="NAT_SF"/>
    <property type="match status" value="1"/>
</dbReference>
<dbReference type="EMBL" id="JAVDQD010000005">
    <property type="protein sequence ID" value="MDR6240644.1"/>
    <property type="molecule type" value="Genomic_DNA"/>
</dbReference>
<dbReference type="InterPro" id="IPR051016">
    <property type="entry name" value="Diverse_Substrate_AcTransf"/>
</dbReference>
<dbReference type="Pfam" id="PF00583">
    <property type="entry name" value="Acetyltransf_1"/>
    <property type="match status" value="1"/>
</dbReference>
<comment type="caution">
    <text evidence="4">The sequence shown here is derived from an EMBL/GenBank/DDBJ whole genome shotgun (WGS) entry which is preliminary data.</text>
</comment>
<dbReference type="PROSITE" id="PS51186">
    <property type="entry name" value="GNAT"/>
    <property type="match status" value="1"/>
</dbReference>
<feature type="domain" description="N-acetyltransferase" evidence="3">
    <location>
        <begin position="4"/>
        <end position="153"/>
    </location>
</feature>
<dbReference type="PANTHER" id="PTHR10545">
    <property type="entry name" value="DIAMINE N-ACETYLTRANSFERASE"/>
    <property type="match status" value="1"/>
</dbReference>
<gene>
    <name evidence="4" type="ORF">HNQ88_003720</name>
</gene>
<dbReference type="Gene3D" id="3.40.630.30">
    <property type="match status" value="1"/>
</dbReference>
<dbReference type="AlphaFoldDB" id="A0AAE3XRF0"/>
<evidence type="ECO:0000256" key="2">
    <source>
        <dbReference type="ARBA" id="ARBA00023315"/>
    </source>
</evidence>
<reference evidence="4" key="1">
    <citation type="submission" date="2023-07" db="EMBL/GenBank/DDBJ databases">
        <title>Genomic Encyclopedia of Type Strains, Phase IV (KMG-IV): sequencing the most valuable type-strain genomes for metagenomic binning, comparative biology and taxonomic classification.</title>
        <authorList>
            <person name="Goeker M."/>
        </authorList>
    </citation>
    <scope>NUCLEOTIDE SEQUENCE</scope>
    <source>
        <strain evidence="4">DSM 26174</strain>
    </source>
</reference>
<accession>A0AAE3XRF0</accession>
<evidence type="ECO:0000313" key="5">
    <source>
        <dbReference type="Proteomes" id="UP001185092"/>
    </source>
</evidence>
<dbReference type="GO" id="GO:0008080">
    <property type="term" value="F:N-acetyltransferase activity"/>
    <property type="evidence" value="ECO:0007669"/>
    <property type="project" value="TreeGrafter"/>
</dbReference>
<keyword evidence="5" id="KW-1185">Reference proteome</keyword>
<dbReference type="PANTHER" id="PTHR10545:SF29">
    <property type="entry name" value="GH14572P-RELATED"/>
    <property type="match status" value="1"/>
</dbReference>
<protein>
    <submittedName>
        <fullName evidence="4">GNAT superfamily N-acetyltransferase</fullName>
    </submittedName>
</protein>
<evidence type="ECO:0000256" key="1">
    <source>
        <dbReference type="ARBA" id="ARBA00022679"/>
    </source>
</evidence>
<evidence type="ECO:0000259" key="3">
    <source>
        <dbReference type="PROSITE" id="PS51186"/>
    </source>
</evidence>
<dbReference type="GO" id="GO:0005737">
    <property type="term" value="C:cytoplasm"/>
    <property type="evidence" value="ECO:0007669"/>
    <property type="project" value="TreeGrafter"/>
</dbReference>
<dbReference type="SUPFAM" id="SSF55729">
    <property type="entry name" value="Acyl-CoA N-acyltransferases (Nat)"/>
    <property type="match status" value="1"/>
</dbReference>